<comment type="caution">
    <text evidence="1">The sequence shown here is derived from an EMBL/GenBank/DDBJ whole genome shotgun (WGS) entry which is preliminary data.</text>
</comment>
<organism evidence="1 2">
    <name type="scientific">Halorubrum trapanicum</name>
    <dbReference type="NCBI Taxonomy" id="29284"/>
    <lineage>
        <taxon>Archaea</taxon>
        <taxon>Methanobacteriati</taxon>
        <taxon>Methanobacteriota</taxon>
        <taxon>Stenosarchaea group</taxon>
        <taxon>Halobacteria</taxon>
        <taxon>Halobacteriales</taxon>
        <taxon>Haloferacaceae</taxon>
        <taxon>Halorubrum</taxon>
    </lineage>
</organism>
<dbReference type="EMBL" id="JAGGKE010000011">
    <property type="protein sequence ID" value="MBP1902768.1"/>
    <property type="molecule type" value="Genomic_DNA"/>
</dbReference>
<dbReference type="AlphaFoldDB" id="A0A8J7UQQ7"/>
<dbReference type="RefSeq" id="WP_245203349.1">
    <property type="nucleotide sequence ID" value="NZ_BAAADX010000007.1"/>
</dbReference>
<accession>A0A8J7UQQ7</accession>
<keyword evidence="2" id="KW-1185">Reference proteome</keyword>
<sequence length="137" mass="15472">MATSTTVIEETDIYTVEWDASLDLPVFTWDEYAAGEAFREGARRWEEIIADRNADKYIVNTAGVTAHDDADKRWLGEEWVPDLIDKGVTRGAGVYADSAIASMEMEEVEKQLSSIAPEFEFRAFASNEEAKAWLRDQ</sequence>
<proteinExistence type="predicted"/>
<evidence type="ECO:0000313" key="2">
    <source>
        <dbReference type="Proteomes" id="UP000770586"/>
    </source>
</evidence>
<evidence type="ECO:0000313" key="1">
    <source>
        <dbReference type="EMBL" id="MBP1902768.1"/>
    </source>
</evidence>
<protein>
    <recommendedName>
        <fullName evidence="3">STAS/SEC14 domain-containing protein</fullName>
    </recommendedName>
</protein>
<reference evidence="1 2" key="1">
    <citation type="submission" date="2021-03" db="EMBL/GenBank/DDBJ databases">
        <title>Genomic Encyclopedia of Type Strains, Phase IV (KMG-IV): sequencing the most valuable type-strain genomes for metagenomic binning, comparative biology and taxonomic classification.</title>
        <authorList>
            <person name="Goeker M."/>
        </authorList>
    </citation>
    <scope>NUCLEOTIDE SEQUENCE [LARGE SCALE GENOMIC DNA]</scope>
    <source>
        <strain evidence="1 2">DSM 12287</strain>
    </source>
</reference>
<dbReference type="Proteomes" id="UP000770586">
    <property type="component" value="Unassembled WGS sequence"/>
</dbReference>
<evidence type="ECO:0008006" key="3">
    <source>
        <dbReference type="Google" id="ProtNLM"/>
    </source>
</evidence>
<gene>
    <name evidence="1" type="ORF">J2744_002464</name>
</gene>
<name>A0A8J7UQQ7_9EURY</name>